<dbReference type="STRING" id="1009370.ALO_01499"/>
<comment type="caution">
    <text evidence="2">The sequence shown here is derived from an EMBL/GenBank/DDBJ whole genome shotgun (WGS) entry which is preliminary data.</text>
</comment>
<feature type="transmembrane region" description="Helical" evidence="1">
    <location>
        <begin position="290"/>
        <end position="315"/>
    </location>
</feature>
<name>F7NE37_9FIRM</name>
<reference evidence="2 3" key="1">
    <citation type="journal article" date="2011" name="EMBO J.">
        <title>Structural diversity of bacterial flagellar motors.</title>
        <authorList>
            <person name="Chen S."/>
            <person name="Beeby M."/>
            <person name="Murphy G.E."/>
            <person name="Leadbetter J.R."/>
            <person name="Hendrixson D.R."/>
            <person name="Briegel A."/>
            <person name="Li Z."/>
            <person name="Shi J."/>
            <person name="Tocheva E.I."/>
            <person name="Muller A."/>
            <person name="Dobro M.J."/>
            <person name="Jensen G.J."/>
        </authorList>
    </citation>
    <scope>NUCLEOTIDE SEQUENCE [LARGE SCALE GENOMIC DNA]</scope>
    <source>
        <strain evidence="2 3">DSM 6540</strain>
    </source>
</reference>
<feature type="transmembrane region" description="Helical" evidence="1">
    <location>
        <begin position="12"/>
        <end position="40"/>
    </location>
</feature>
<dbReference type="eggNOG" id="COG4241">
    <property type="taxonomic scope" value="Bacteria"/>
</dbReference>
<dbReference type="Proteomes" id="UP000003240">
    <property type="component" value="Unassembled WGS sequence"/>
</dbReference>
<protein>
    <recommendedName>
        <fullName evidence="4">DUF2232 domain-containing protein</fullName>
    </recommendedName>
</protein>
<dbReference type="PANTHER" id="PTHR41324">
    <property type="entry name" value="MEMBRANE PROTEIN-RELATED"/>
    <property type="match status" value="1"/>
</dbReference>
<organism evidence="2 3">
    <name type="scientific">Acetonema longum DSM 6540</name>
    <dbReference type="NCBI Taxonomy" id="1009370"/>
    <lineage>
        <taxon>Bacteria</taxon>
        <taxon>Bacillati</taxon>
        <taxon>Bacillota</taxon>
        <taxon>Negativicutes</taxon>
        <taxon>Acetonemataceae</taxon>
        <taxon>Acetonema</taxon>
    </lineage>
</organism>
<accession>F7NE37</accession>
<evidence type="ECO:0008006" key="4">
    <source>
        <dbReference type="Google" id="ProtNLM"/>
    </source>
</evidence>
<dbReference type="OrthoDB" id="2987886at2"/>
<evidence type="ECO:0000313" key="2">
    <source>
        <dbReference type="EMBL" id="EGO65692.1"/>
    </source>
</evidence>
<sequence>MSQTQVKPMVEGGILSAIAVIFALISAYIPVLGEFAALFWPVPIILLGVRHGYKWSILATVAAGIIAALLTRPLHALSVVVGFGLIGIVLGHGFRMNHSPVKTLMQGAAASLISKVILIGLHTAVLGVNPFAAIDGAALDQAMKQTMNIYRSLGVSEEDLAANAATVRELFRQFLLVMPSMIVLGAVMDTTINFLAVKAILKRMKKTIATPPIPAFPPLKYWNMPRATVYIWALSGAGFYFFKDQPQYQIIYQLAANLQWITILVFLVQGLALGCFLADKYEVPKFIRTVLLVFIFINPLFAQIAVFAGVFDLILDYRRLKEPRQF</sequence>
<gene>
    <name evidence="2" type="ORF">ALO_01499</name>
</gene>
<keyword evidence="1" id="KW-0472">Membrane</keyword>
<feature type="transmembrane region" description="Helical" evidence="1">
    <location>
        <begin position="52"/>
        <end position="70"/>
    </location>
</feature>
<dbReference type="AlphaFoldDB" id="F7NE37"/>
<dbReference type="Gene3D" id="1.10.1760.20">
    <property type="match status" value="1"/>
</dbReference>
<feature type="transmembrane region" description="Helical" evidence="1">
    <location>
        <begin position="174"/>
        <end position="201"/>
    </location>
</feature>
<keyword evidence="3" id="KW-1185">Reference proteome</keyword>
<dbReference type="EMBL" id="AFGF01000015">
    <property type="protein sequence ID" value="EGO65692.1"/>
    <property type="molecule type" value="Genomic_DNA"/>
</dbReference>
<evidence type="ECO:0000313" key="3">
    <source>
        <dbReference type="Proteomes" id="UP000003240"/>
    </source>
</evidence>
<feature type="transmembrane region" description="Helical" evidence="1">
    <location>
        <begin position="221"/>
        <end position="242"/>
    </location>
</feature>
<dbReference type="Pfam" id="PF09991">
    <property type="entry name" value="DUF2232"/>
    <property type="match status" value="1"/>
</dbReference>
<feature type="transmembrane region" description="Helical" evidence="1">
    <location>
        <begin position="254"/>
        <end position="278"/>
    </location>
</feature>
<dbReference type="PANTHER" id="PTHR41324:SF1">
    <property type="entry name" value="DUF2232 DOMAIN-CONTAINING PROTEIN"/>
    <property type="match status" value="1"/>
</dbReference>
<evidence type="ECO:0000256" key="1">
    <source>
        <dbReference type="SAM" id="Phobius"/>
    </source>
</evidence>
<dbReference type="RefSeq" id="WP_004092073.1">
    <property type="nucleotide sequence ID" value="NZ_AFGF01000015.1"/>
</dbReference>
<proteinExistence type="predicted"/>
<dbReference type="InterPro" id="IPR018710">
    <property type="entry name" value="DUF2232"/>
</dbReference>
<keyword evidence="1" id="KW-0812">Transmembrane</keyword>
<feature type="transmembrane region" description="Helical" evidence="1">
    <location>
        <begin position="76"/>
        <end position="94"/>
    </location>
</feature>
<keyword evidence="1" id="KW-1133">Transmembrane helix</keyword>